<dbReference type="Pfam" id="PF03632">
    <property type="entry name" value="Glyco_hydro_65m"/>
    <property type="match status" value="1"/>
</dbReference>
<dbReference type="InterPro" id="IPR012341">
    <property type="entry name" value="6hp_glycosidase-like_sf"/>
</dbReference>
<reference evidence="4" key="1">
    <citation type="submission" date="2020-10" db="EMBL/GenBank/DDBJ databases">
        <authorList>
            <person name="Gilroy R."/>
        </authorList>
    </citation>
    <scope>NUCLEOTIDE SEQUENCE</scope>
    <source>
        <strain evidence="4">B2-16538</strain>
    </source>
</reference>
<dbReference type="AlphaFoldDB" id="A0A9D9J187"/>
<keyword evidence="1" id="KW-0732">Signal</keyword>
<dbReference type="Gene3D" id="1.50.10.10">
    <property type="match status" value="1"/>
</dbReference>
<evidence type="ECO:0000256" key="1">
    <source>
        <dbReference type="SAM" id="SignalP"/>
    </source>
</evidence>
<dbReference type="Proteomes" id="UP000823750">
    <property type="component" value="Unassembled WGS sequence"/>
</dbReference>
<dbReference type="Gene3D" id="2.70.98.40">
    <property type="entry name" value="Glycoside hydrolase, family 65, N-terminal domain"/>
    <property type="match status" value="1"/>
</dbReference>
<feature type="chain" id="PRO_5038891953" evidence="1">
    <location>
        <begin position="20"/>
        <end position="704"/>
    </location>
</feature>
<evidence type="ECO:0000259" key="2">
    <source>
        <dbReference type="Pfam" id="PF03632"/>
    </source>
</evidence>
<feature type="domain" description="Glycoside hydrolase family 65 central catalytic" evidence="2">
    <location>
        <begin position="329"/>
        <end position="519"/>
    </location>
</feature>
<evidence type="ECO:0000313" key="5">
    <source>
        <dbReference type="Proteomes" id="UP000823750"/>
    </source>
</evidence>
<sequence>MCRLFFILACIFLTAVTEAAGLPAIGPDETDTTSGCDTAAGWQLTARDSDRTPEYSGVAVGNGSLGMLPWKEPFSIRHVIMNNVFERQGDDGLNRIIYGICPFGITMYIDGKAVSDNDISDWSQTLDMKRAEHSTTFTIAGKARVEYSFMALRNLPFALMMTCRITASDDINVEVSNKMTVPGGYRNSVSGLCSLKAESRHIDLLLTRAETQHGTHKVAASAMFFPDSHFSRSNHFSRGSISASGRPEECADMISASLKNGEAASFTLAGTICSTADFTDPSNESVRQIVYIDRLTPDKIIGSHLDMWENLWQSDIEIEGDAEAQQAVRLALYSLYSSCREGSRLSIPPMGLSSTGYGGHIFWDSELWMFPPMLMMNTGIAKSMIDYRADRLDRARAKAYAYGYTGAMFPWESDGAGEEATPVWAITGPMEHHITADVAIAAWDYYCVTRDREWFEESGWPLIRSAAEFWESRASRNDDGTWSIHGVTGADEYANNVTDNAFTNGAVKKALQCAVKAGKVCGAEVPGIWKELSEGLRIIESPDGITLEYEGYSGEQIKQADVNLLGYPLGVITDRDRLLRDLTYYESRIDPVNGPAMSFSIFCVQYARLGYAEKAMEMFRKAYRPFQRPPFGAISETASSANPYFATGAGGLLQAVLNGFGGLRITDRGIIQKKPVLPPSWTRLTIKGVGPDRKTFTVTSGKIQ</sequence>
<dbReference type="InterPro" id="IPR037018">
    <property type="entry name" value="GH65_N"/>
</dbReference>
<reference evidence="4" key="2">
    <citation type="journal article" date="2021" name="PeerJ">
        <title>Extensive microbial diversity within the chicken gut microbiome revealed by metagenomics and culture.</title>
        <authorList>
            <person name="Gilroy R."/>
            <person name="Ravi A."/>
            <person name="Getino M."/>
            <person name="Pursley I."/>
            <person name="Horton D.L."/>
            <person name="Alikhan N.F."/>
            <person name="Baker D."/>
            <person name="Gharbi K."/>
            <person name="Hall N."/>
            <person name="Watson M."/>
            <person name="Adriaenssens E.M."/>
            <person name="Foster-Nyarko E."/>
            <person name="Jarju S."/>
            <person name="Secka A."/>
            <person name="Antonio M."/>
            <person name="Oren A."/>
            <person name="Chaudhuri R.R."/>
            <person name="La Ragione R."/>
            <person name="Hildebrand F."/>
            <person name="Pallen M.J."/>
        </authorList>
    </citation>
    <scope>NUCLEOTIDE SEQUENCE</scope>
    <source>
        <strain evidence="4">B2-16538</strain>
    </source>
</reference>
<dbReference type="GO" id="GO:0005975">
    <property type="term" value="P:carbohydrate metabolic process"/>
    <property type="evidence" value="ECO:0007669"/>
    <property type="project" value="InterPro"/>
</dbReference>
<name>A0A9D9J187_9BACT</name>
<organism evidence="4 5">
    <name type="scientific">Candidatus Cryptobacteroides excrementavium</name>
    <dbReference type="NCBI Taxonomy" id="2840759"/>
    <lineage>
        <taxon>Bacteria</taxon>
        <taxon>Pseudomonadati</taxon>
        <taxon>Bacteroidota</taxon>
        <taxon>Bacteroidia</taxon>
        <taxon>Bacteroidales</taxon>
        <taxon>Candidatus Cryptobacteroides</taxon>
    </lineage>
</organism>
<feature type="signal peptide" evidence="1">
    <location>
        <begin position="1"/>
        <end position="19"/>
    </location>
</feature>
<gene>
    <name evidence="4" type="ORF">IAB78_00190</name>
</gene>
<dbReference type="Pfam" id="PF03636">
    <property type="entry name" value="Glyco_hydro_65N"/>
    <property type="match status" value="1"/>
</dbReference>
<accession>A0A9D9J187</accession>
<dbReference type="EMBL" id="JADILX010000004">
    <property type="protein sequence ID" value="MBO8484830.1"/>
    <property type="molecule type" value="Genomic_DNA"/>
</dbReference>
<dbReference type="InterPro" id="IPR005196">
    <property type="entry name" value="Glyco_hydro_65_N"/>
</dbReference>
<evidence type="ECO:0000313" key="4">
    <source>
        <dbReference type="EMBL" id="MBO8484830.1"/>
    </source>
</evidence>
<dbReference type="InterPro" id="IPR008928">
    <property type="entry name" value="6-hairpin_glycosidase_sf"/>
</dbReference>
<dbReference type="PANTHER" id="PTHR11051">
    <property type="entry name" value="GLYCOSYL HYDROLASE-RELATED"/>
    <property type="match status" value="1"/>
</dbReference>
<keyword evidence="4" id="KW-0378">Hydrolase</keyword>
<dbReference type="PANTHER" id="PTHR11051:SF8">
    <property type="entry name" value="PROTEIN-GLUCOSYLGALACTOSYLHYDROXYLYSINE GLUCOSIDASE"/>
    <property type="match status" value="1"/>
</dbReference>
<dbReference type="SUPFAM" id="SSF48208">
    <property type="entry name" value="Six-hairpin glycosidases"/>
    <property type="match status" value="1"/>
</dbReference>
<protein>
    <submittedName>
        <fullName evidence="4">Glycoside hydrolase family 65 protein</fullName>
    </submittedName>
</protein>
<dbReference type="InterPro" id="IPR005195">
    <property type="entry name" value="Glyco_hydro_65_M"/>
</dbReference>
<feature type="domain" description="Glycoside hydrolase family 65 N-terminal" evidence="3">
    <location>
        <begin position="59"/>
        <end position="269"/>
    </location>
</feature>
<comment type="caution">
    <text evidence="4">The sequence shown here is derived from an EMBL/GenBank/DDBJ whole genome shotgun (WGS) entry which is preliminary data.</text>
</comment>
<evidence type="ECO:0000259" key="3">
    <source>
        <dbReference type="Pfam" id="PF03636"/>
    </source>
</evidence>
<dbReference type="GO" id="GO:0004553">
    <property type="term" value="F:hydrolase activity, hydrolyzing O-glycosyl compounds"/>
    <property type="evidence" value="ECO:0007669"/>
    <property type="project" value="TreeGrafter"/>
</dbReference>
<proteinExistence type="predicted"/>